<dbReference type="PANTHER" id="PTHR40394:SF2">
    <property type="entry name" value="QUINOL:CYTOCHROME C OXIDOREDUCTASE MEMBRANE PROTEIN"/>
    <property type="match status" value="1"/>
</dbReference>
<comment type="caution">
    <text evidence="2">The sequence shown here is derived from an EMBL/GenBank/DDBJ whole genome shotgun (WGS) entry which is preliminary data.</text>
</comment>
<dbReference type="Proteomes" id="UP001595528">
    <property type="component" value="Unassembled WGS sequence"/>
</dbReference>
<evidence type="ECO:0000256" key="1">
    <source>
        <dbReference type="SAM" id="Phobius"/>
    </source>
</evidence>
<feature type="transmembrane region" description="Helical" evidence="1">
    <location>
        <begin position="88"/>
        <end position="112"/>
    </location>
</feature>
<dbReference type="InterPro" id="IPR021776">
    <property type="entry name" value="ActD"/>
</dbReference>
<keyword evidence="1" id="KW-1133">Transmembrane helix</keyword>
<dbReference type="EMBL" id="JBHRTR010000048">
    <property type="protein sequence ID" value="MFC3230617.1"/>
    <property type="molecule type" value="Genomic_DNA"/>
</dbReference>
<evidence type="ECO:0000313" key="2">
    <source>
        <dbReference type="EMBL" id="MFC3230617.1"/>
    </source>
</evidence>
<dbReference type="RefSeq" id="WP_379906234.1">
    <property type="nucleotide sequence ID" value="NZ_JBHRTR010000048.1"/>
</dbReference>
<proteinExistence type="predicted"/>
<keyword evidence="1" id="KW-0812">Transmembrane</keyword>
<dbReference type="PANTHER" id="PTHR40394">
    <property type="entry name" value="LIPOPROTEIN-RELATED"/>
    <property type="match status" value="1"/>
</dbReference>
<accession>A0ABV7L7M6</accession>
<evidence type="ECO:0000313" key="3">
    <source>
        <dbReference type="Proteomes" id="UP001595528"/>
    </source>
</evidence>
<keyword evidence="1" id="KW-0472">Membrane</keyword>
<sequence length="167" mass="17335">MLEFAAAPALLQAIPRLRTAGHRPLEAFTPCPVPELAAALEHPPSRVRPVMLAAALAGAVIAFGTQTWSAVVDLPLNAGGRPLFSWPAFLPVTFELAVLFAAIAGFLAFLAACGLPRLHHPLFDLPAMGRASADRFLLAVEPAAGEGAALRRLAAEAGAIAVHEVPA</sequence>
<organism evidence="2 3">
    <name type="scientific">Marinibaculum pumilum</name>
    <dbReference type="NCBI Taxonomy" id="1766165"/>
    <lineage>
        <taxon>Bacteria</taxon>
        <taxon>Pseudomonadati</taxon>
        <taxon>Pseudomonadota</taxon>
        <taxon>Alphaproteobacteria</taxon>
        <taxon>Rhodospirillales</taxon>
        <taxon>Rhodospirillaceae</taxon>
        <taxon>Marinibaculum</taxon>
    </lineage>
</organism>
<keyword evidence="3" id="KW-1185">Reference proteome</keyword>
<name>A0ABV7L7M6_9PROT</name>
<dbReference type="Pfam" id="PF11821">
    <property type="entry name" value="ActD"/>
    <property type="match status" value="1"/>
</dbReference>
<protein>
    <submittedName>
        <fullName evidence="2">DUF3341 domain-containing protein</fullName>
    </submittedName>
</protein>
<feature type="transmembrane region" description="Helical" evidence="1">
    <location>
        <begin position="50"/>
        <end position="68"/>
    </location>
</feature>
<reference evidence="3" key="1">
    <citation type="journal article" date="2019" name="Int. J. Syst. Evol. Microbiol.">
        <title>The Global Catalogue of Microorganisms (GCM) 10K type strain sequencing project: providing services to taxonomists for standard genome sequencing and annotation.</title>
        <authorList>
            <consortium name="The Broad Institute Genomics Platform"/>
            <consortium name="The Broad Institute Genome Sequencing Center for Infectious Disease"/>
            <person name="Wu L."/>
            <person name="Ma J."/>
        </authorList>
    </citation>
    <scope>NUCLEOTIDE SEQUENCE [LARGE SCALE GENOMIC DNA]</scope>
    <source>
        <strain evidence="3">KCTC 42964</strain>
    </source>
</reference>
<gene>
    <name evidence="2" type="ORF">ACFOGJ_25440</name>
</gene>